<organism evidence="4 5">
    <name type="scientific">Mesocestoides corti</name>
    <name type="common">Flatworm</name>
    <dbReference type="NCBI Taxonomy" id="53468"/>
    <lineage>
        <taxon>Eukaryota</taxon>
        <taxon>Metazoa</taxon>
        <taxon>Spiralia</taxon>
        <taxon>Lophotrochozoa</taxon>
        <taxon>Platyhelminthes</taxon>
        <taxon>Cestoda</taxon>
        <taxon>Eucestoda</taxon>
        <taxon>Cyclophyllidea</taxon>
        <taxon>Mesocestoididae</taxon>
        <taxon>Mesocestoides</taxon>
    </lineage>
</organism>
<gene>
    <name evidence="4" type="ORF">MCOS_LOCUS1545</name>
</gene>
<evidence type="ECO:0000313" key="4">
    <source>
        <dbReference type="EMBL" id="VDD75542.1"/>
    </source>
</evidence>
<dbReference type="Pfam" id="PF25610">
    <property type="entry name" value="HR1_TOCA"/>
    <property type="match status" value="1"/>
</dbReference>
<evidence type="ECO:0000313" key="5">
    <source>
        <dbReference type="Proteomes" id="UP000267029"/>
    </source>
</evidence>
<sequence>MDYLLQHENDQFSIYDHHVRLLCELQKLFVDFGKKYRKTVANYIPKKKSVSTFDTKLTYKSVLADSVTSFLDFGTSFENYGAELLKSVITPLKSEYDRERKVADKVIADYARHSNHREREKKRLEDTWRAHVNALKEKQKAETVSTLAQSDPNISQEERLKAQSNLSIKNDAFVATQQTYAAEMREFNDNQRHYFTHSLCTLIAELEMLDRQRSKMTQELLLKCSDLSESLSKQLSDSAQSLRNTVSRIDPEADCRAVLEARKTDYHFPVDLPFLNLAQCTQATLENQSALVNLMLGTSNGFAAKGNAEKVSKGIHNLFGKSKTQTSDGNVLQTPFIAGIGYKPVKETDMTVIQLNDRIKTLKDNLDKVTRAITATQRLLDSYVQNPSLGNQRESEETIAKLQRQTFSLSELISKLESRYTSMGGDKALADAQSSLECTNPYAISNPTDKPLRPTSMPKRDTLSESSADELDSDVDDSGVSASQGFSSYVGQATLEYDCEGSVLQLCPELESPR</sequence>
<evidence type="ECO:0000256" key="2">
    <source>
        <dbReference type="SAM" id="MobiDB-lite"/>
    </source>
</evidence>
<feature type="region of interest" description="Disordered" evidence="2">
    <location>
        <begin position="440"/>
        <end position="483"/>
    </location>
</feature>
<dbReference type="STRING" id="53468.A0A158QSW4"/>
<feature type="domain" description="TOCA HR1" evidence="3">
    <location>
        <begin position="354"/>
        <end position="423"/>
    </location>
</feature>
<feature type="compositionally biased region" description="Acidic residues" evidence="2">
    <location>
        <begin position="467"/>
        <end position="477"/>
    </location>
</feature>
<evidence type="ECO:0000256" key="1">
    <source>
        <dbReference type="SAM" id="Coils"/>
    </source>
</evidence>
<dbReference type="InterPro" id="IPR027267">
    <property type="entry name" value="AH/BAR_dom_sf"/>
</dbReference>
<dbReference type="Proteomes" id="UP000267029">
    <property type="component" value="Unassembled WGS sequence"/>
</dbReference>
<keyword evidence="1" id="KW-0175">Coiled coil</keyword>
<dbReference type="PANTHER" id="PTHR15735:SF12">
    <property type="entry name" value="CDC42-INTERACTING PROTEIN 4, ISOFORM B"/>
    <property type="match status" value="1"/>
</dbReference>
<dbReference type="PANTHER" id="PTHR15735">
    <property type="entry name" value="FCH AND DOUBLE SH3 DOMAINS PROTEIN"/>
    <property type="match status" value="1"/>
</dbReference>
<evidence type="ECO:0000259" key="3">
    <source>
        <dbReference type="Pfam" id="PF25610"/>
    </source>
</evidence>
<dbReference type="Gene3D" id="6.10.140.470">
    <property type="match status" value="1"/>
</dbReference>
<dbReference type="OrthoDB" id="8783038at2759"/>
<name>A0A158QSW4_MESCO</name>
<feature type="coiled-coil region" evidence="1">
    <location>
        <begin position="352"/>
        <end position="379"/>
    </location>
</feature>
<protein>
    <recommendedName>
        <fullName evidence="3">TOCA HR1 domain-containing protein</fullName>
    </recommendedName>
</protein>
<dbReference type="InterPro" id="IPR057870">
    <property type="entry name" value="HR1_TOCA"/>
</dbReference>
<reference evidence="4 5" key="1">
    <citation type="submission" date="2018-10" db="EMBL/GenBank/DDBJ databases">
        <authorList>
            <consortium name="Pathogen Informatics"/>
        </authorList>
    </citation>
    <scope>NUCLEOTIDE SEQUENCE [LARGE SCALE GENOMIC DNA]</scope>
</reference>
<dbReference type="Gene3D" id="1.20.1270.60">
    <property type="entry name" value="Arfaptin homology (AH) domain/BAR domain"/>
    <property type="match status" value="1"/>
</dbReference>
<dbReference type="EMBL" id="UXSR01000199">
    <property type="protein sequence ID" value="VDD75542.1"/>
    <property type="molecule type" value="Genomic_DNA"/>
</dbReference>
<dbReference type="SUPFAM" id="SSF103657">
    <property type="entry name" value="BAR/IMD domain-like"/>
    <property type="match status" value="1"/>
</dbReference>
<dbReference type="AlphaFoldDB" id="A0A158QSW4"/>
<keyword evidence="5" id="KW-1185">Reference proteome</keyword>
<accession>A0A158QSW4</accession>
<proteinExistence type="predicted"/>